<name>A0A0A8E6U9_MESFC</name>
<keyword evidence="3" id="KW-1185">Reference proteome</keyword>
<evidence type="ECO:0000313" key="3">
    <source>
        <dbReference type="Proteomes" id="UP000031129"/>
    </source>
</evidence>
<sequence length="142" mass="16579">MKSNLSIFFSAIFRRKIQKRSILALFFWMVFLLIITIVIIFVQKKPWYDALSISGLLAISISAIATALRLGLFSNFSLSYHKWRINAQNRILEKRGFKPEKQEINYAFIKKKQKHLSLLPIFLGFLIGFLLLIICLPFLIKN</sequence>
<reference evidence="2 3" key="1">
    <citation type="journal article" date="2015" name="Genome Announc.">
        <title>Complete Genome Sequence of Mycoplasma flocculare Strain Ms42T (ATCC 27399T).</title>
        <authorList>
            <person name="Calcutt M.J."/>
            <person name="Foecking M.F."/>
            <person name="Heidari M.B."/>
            <person name="McIntosh M.A."/>
        </authorList>
    </citation>
    <scope>NUCLEOTIDE SEQUENCE [LARGE SCALE GENOMIC DNA]</scope>
    <source>
        <strain evidence="3">ATCC 27399</strain>
    </source>
</reference>
<proteinExistence type="predicted"/>
<dbReference type="RefSeq" id="WP_039387510.1">
    <property type="nucleotide sequence ID" value="NZ_CP007585.1"/>
</dbReference>
<accession>A0A0A8E6U9</accession>
<keyword evidence="1" id="KW-1133">Transmembrane helix</keyword>
<feature type="transmembrane region" description="Helical" evidence="1">
    <location>
        <begin position="118"/>
        <end position="140"/>
    </location>
</feature>
<protein>
    <recommendedName>
        <fullName evidence="4">DUF3899 domain-containing protein</fullName>
    </recommendedName>
</protein>
<dbReference type="AlphaFoldDB" id="A0A0A8E6U9"/>
<feature type="transmembrane region" description="Helical" evidence="1">
    <location>
        <begin position="53"/>
        <end position="72"/>
    </location>
</feature>
<evidence type="ECO:0000313" key="2">
    <source>
        <dbReference type="EMBL" id="AJC49679.1"/>
    </source>
</evidence>
<dbReference type="EMBL" id="CP007585">
    <property type="protein sequence ID" value="AJC49679.1"/>
    <property type="molecule type" value="Genomic_DNA"/>
</dbReference>
<dbReference type="Proteomes" id="UP000031129">
    <property type="component" value="Chromosome"/>
</dbReference>
<evidence type="ECO:0008006" key="4">
    <source>
        <dbReference type="Google" id="ProtNLM"/>
    </source>
</evidence>
<gene>
    <name evidence="2" type="ORF">MYF_00565</name>
</gene>
<organism evidence="2 3">
    <name type="scientific">Mesomycoplasma flocculare ATCC 27399</name>
    <dbReference type="NCBI Taxonomy" id="743971"/>
    <lineage>
        <taxon>Bacteria</taxon>
        <taxon>Bacillati</taxon>
        <taxon>Mycoplasmatota</taxon>
        <taxon>Mycoplasmoidales</taxon>
        <taxon>Metamycoplasmataceae</taxon>
        <taxon>Mesomycoplasma</taxon>
    </lineage>
</organism>
<evidence type="ECO:0000256" key="1">
    <source>
        <dbReference type="SAM" id="Phobius"/>
    </source>
</evidence>
<feature type="transmembrane region" description="Helical" evidence="1">
    <location>
        <begin position="21"/>
        <end position="41"/>
    </location>
</feature>
<keyword evidence="1" id="KW-0472">Membrane</keyword>
<dbReference type="OrthoDB" id="401202at2"/>
<dbReference type="HOGENOM" id="CLU_1804036_0_0_14"/>
<dbReference type="KEGG" id="mfq:MYF_00565"/>
<keyword evidence="1" id="KW-0812">Transmembrane</keyword>